<comment type="similarity">
    <text evidence="1 2">Belongs to the UPF0178 family.</text>
</comment>
<organism evidence="4 6">
    <name type="scientific">Vagococcus xieshaowenii</name>
    <dbReference type="NCBI Taxonomy" id="2562451"/>
    <lineage>
        <taxon>Bacteria</taxon>
        <taxon>Bacillati</taxon>
        <taxon>Bacillota</taxon>
        <taxon>Bacilli</taxon>
        <taxon>Lactobacillales</taxon>
        <taxon>Enterococcaceae</taxon>
        <taxon>Vagococcus</taxon>
    </lineage>
</organism>
<proteinExistence type="inferred from homology"/>
<dbReference type="PANTHER" id="PTHR35146">
    <property type="entry name" value="UPF0178 PROTEIN YAII"/>
    <property type="match status" value="1"/>
</dbReference>
<dbReference type="Proteomes" id="UP000297725">
    <property type="component" value="Unassembled WGS sequence"/>
</dbReference>
<dbReference type="Proteomes" id="UP000296883">
    <property type="component" value="Chromosome"/>
</dbReference>
<evidence type="ECO:0000313" key="5">
    <source>
        <dbReference type="Proteomes" id="UP000296883"/>
    </source>
</evidence>
<reference evidence="4 6" key="1">
    <citation type="submission" date="2019-03" db="EMBL/GenBank/DDBJ databases">
        <title>Vagococcus sp. was isolated fron gut of Carduelis flavirostris.</title>
        <authorList>
            <person name="Ge Y."/>
        </authorList>
    </citation>
    <scope>NUCLEOTIDE SEQUENCE [LARGE SCALE GENOMIC DNA]</scope>
    <source>
        <strain evidence="4 6">CF-210</strain>
    </source>
</reference>
<evidence type="ECO:0000313" key="3">
    <source>
        <dbReference type="EMBL" id="QCA28962.1"/>
    </source>
</evidence>
<keyword evidence="5" id="KW-1185">Reference proteome</keyword>
<dbReference type="AlphaFoldDB" id="A0AAJ5EGX4"/>
<name>A0AAJ5EGX4_9ENTE</name>
<dbReference type="EMBL" id="CP038865">
    <property type="protein sequence ID" value="QCA28962.1"/>
    <property type="molecule type" value="Genomic_DNA"/>
</dbReference>
<dbReference type="HAMAP" id="MF_00489">
    <property type="entry name" value="UPF0178"/>
    <property type="match status" value="1"/>
</dbReference>
<reference evidence="3 5" key="2">
    <citation type="journal article" date="2020" name="Int. J. Syst. Evol. Microbiol.">
        <title>Vagococcus xieshaowenii sp. nov., isolated from snow finch (Montifringilla taczanowskii) cloacal content.</title>
        <authorList>
            <person name="Ge Y."/>
            <person name="Yang J."/>
            <person name="Lai X.H."/>
            <person name="Zhang G."/>
            <person name="Jin D."/>
            <person name="Lu S."/>
            <person name="Wang B."/>
            <person name="Huang Y."/>
            <person name="Huang Y."/>
            <person name="Ren Z."/>
            <person name="Zhang X."/>
            <person name="Xu J."/>
        </authorList>
    </citation>
    <scope>NUCLEOTIDE SEQUENCE [LARGE SCALE GENOMIC DNA]</scope>
    <source>
        <strain evidence="3">Personal::cf-49</strain>
        <strain evidence="5">personal::cf-49</strain>
    </source>
</reference>
<dbReference type="Pfam" id="PF02639">
    <property type="entry name" value="DUF188"/>
    <property type="match status" value="1"/>
</dbReference>
<accession>A0AAJ5EGX4</accession>
<evidence type="ECO:0000313" key="4">
    <source>
        <dbReference type="EMBL" id="TFZ43142.1"/>
    </source>
</evidence>
<dbReference type="NCBIfam" id="NF001095">
    <property type="entry name" value="PRK00124.1"/>
    <property type="match status" value="1"/>
</dbReference>
<dbReference type="RefSeq" id="WP_135253430.1">
    <property type="nucleotide sequence ID" value="NZ_CP038865.1"/>
</dbReference>
<dbReference type="InterPro" id="IPR003791">
    <property type="entry name" value="UPF0178"/>
</dbReference>
<evidence type="ECO:0000256" key="2">
    <source>
        <dbReference type="HAMAP-Rule" id="MF_00489"/>
    </source>
</evidence>
<dbReference type="PANTHER" id="PTHR35146:SF1">
    <property type="entry name" value="UPF0178 PROTEIN YAII"/>
    <property type="match status" value="1"/>
</dbReference>
<gene>
    <name evidence="4" type="ORF">E4031_00815</name>
    <name evidence="3" type="ORF">E4Z98_06390</name>
</gene>
<dbReference type="EMBL" id="SRHU01000005">
    <property type="protein sequence ID" value="TFZ43142.1"/>
    <property type="molecule type" value="Genomic_DNA"/>
</dbReference>
<evidence type="ECO:0000313" key="6">
    <source>
        <dbReference type="Proteomes" id="UP000297725"/>
    </source>
</evidence>
<sequence length="151" mass="17106">MRIVIDGDACPVKQEIYQVAQKTQIPVILVSSYDHVSDKHPDQIEVVYVDRGADSADYKIIGLIQAHDILVTQDYGLASLALPKKVRVLHHTGKEYTYTNIDQLLEQRHHSAKLRRSGQRTKGPSKLTVEQKETFKELLTKIISEGDNQDD</sequence>
<protein>
    <recommendedName>
        <fullName evidence="2">UPF0178 protein E4031_00815</fullName>
    </recommendedName>
</protein>
<evidence type="ECO:0000256" key="1">
    <source>
        <dbReference type="ARBA" id="ARBA00008522"/>
    </source>
</evidence>